<dbReference type="EMBL" id="JACEGQ020000206">
    <property type="protein sequence ID" value="KAH8479422.1"/>
    <property type="molecule type" value="Genomic_DNA"/>
</dbReference>
<proteinExistence type="predicted"/>
<dbReference type="Proteomes" id="UP000807159">
    <property type="component" value="Unassembled WGS sequence"/>
</dbReference>
<keyword evidence="2" id="KW-1185">Reference proteome</keyword>
<dbReference type="AlphaFoldDB" id="A0A8T2WG33"/>
<name>A0A8T2WG33_POPDE</name>
<reference evidence="1" key="1">
    <citation type="journal article" date="2021" name="J. Hered.">
        <title>Genome Assembly of Salicaceae Populus deltoides (Eastern Cottonwood) I-69 Based on Nanopore Sequencing and Hi-C Technologies.</title>
        <authorList>
            <person name="Bai S."/>
            <person name="Wu H."/>
            <person name="Zhang J."/>
            <person name="Pan Z."/>
            <person name="Zhao W."/>
            <person name="Li Z."/>
            <person name="Tong C."/>
        </authorList>
    </citation>
    <scope>NUCLEOTIDE SEQUENCE</scope>
    <source>
        <tissue evidence="1">Leaf</tissue>
    </source>
</reference>
<evidence type="ECO:0000313" key="1">
    <source>
        <dbReference type="EMBL" id="KAH8479422.1"/>
    </source>
</evidence>
<gene>
    <name evidence="1" type="ORF">H0E87_031629</name>
</gene>
<accession>A0A8T2WG33</accession>
<evidence type="ECO:0000313" key="2">
    <source>
        <dbReference type="Proteomes" id="UP000807159"/>
    </source>
</evidence>
<organism evidence="1 2">
    <name type="scientific">Populus deltoides</name>
    <name type="common">Eastern poplar</name>
    <name type="synonym">Eastern cottonwood</name>
    <dbReference type="NCBI Taxonomy" id="3696"/>
    <lineage>
        <taxon>Eukaryota</taxon>
        <taxon>Viridiplantae</taxon>
        <taxon>Streptophyta</taxon>
        <taxon>Embryophyta</taxon>
        <taxon>Tracheophyta</taxon>
        <taxon>Spermatophyta</taxon>
        <taxon>Magnoliopsida</taxon>
        <taxon>eudicotyledons</taxon>
        <taxon>Gunneridae</taxon>
        <taxon>Pentapetalae</taxon>
        <taxon>rosids</taxon>
        <taxon>fabids</taxon>
        <taxon>Malpighiales</taxon>
        <taxon>Salicaceae</taxon>
        <taxon>Saliceae</taxon>
        <taxon>Populus</taxon>
    </lineage>
</organism>
<comment type="caution">
    <text evidence="1">The sequence shown here is derived from an EMBL/GenBank/DDBJ whole genome shotgun (WGS) entry which is preliminary data.</text>
</comment>
<sequence>IANVRQPMGVNARVYPLRRTPCLHLDELKQQTQGIEGGDTVVMLDVINYTFVQ</sequence>
<feature type="non-terminal residue" evidence="1">
    <location>
        <position position="1"/>
    </location>
</feature>
<protein>
    <submittedName>
        <fullName evidence="1">Uncharacterized protein</fullName>
    </submittedName>
</protein>